<name>A0A250X526_9CHLO</name>
<evidence type="ECO:0000256" key="6">
    <source>
        <dbReference type="ARBA" id="ARBA00023136"/>
    </source>
</evidence>
<evidence type="ECO:0000313" key="11">
    <source>
        <dbReference type="Proteomes" id="UP000232323"/>
    </source>
</evidence>
<keyword evidence="3 9" id="KW-0732">Signal</keyword>
<dbReference type="InterPro" id="IPR017873">
    <property type="entry name" value="Cys-rich_GLG1_repeat_euk"/>
</dbReference>
<evidence type="ECO:0000256" key="4">
    <source>
        <dbReference type="ARBA" id="ARBA00022737"/>
    </source>
</evidence>
<dbReference type="EMBL" id="BEGY01000030">
    <property type="protein sequence ID" value="GAX78146.1"/>
    <property type="molecule type" value="Genomic_DNA"/>
</dbReference>
<dbReference type="GO" id="GO:0000139">
    <property type="term" value="C:Golgi membrane"/>
    <property type="evidence" value="ECO:0007669"/>
    <property type="project" value="InterPro"/>
</dbReference>
<dbReference type="PROSITE" id="PS51289">
    <property type="entry name" value="GLG1_C_RICH"/>
    <property type="match status" value="4"/>
</dbReference>
<evidence type="ECO:0000256" key="3">
    <source>
        <dbReference type="ARBA" id="ARBA00022729"/>
    </source>
</evidence>
<dbReference type="AlphaFoldDB" id="A0A250X526"/>
<proteinExistence type="predicted"/>
<dbReference type="InterPro" id="IPR039728">
    <property type="entry name" value="GLG1"/>
</dbReference>
<reference evidence="10 11" key="1">
    <citation type="submission" date="2017-08" db="EMBL/GenBank/DDBJ databases">
        <title>Acidophilic green algal genome provides insights into adaptation to an acidic environment.</title>
        <authorList>
            <person name="Hirooka S."/>
            <person name="Hirose Y."/>
            <person name="Kanesaki Y."/>
            <person name="Higuchi S."/>
            <person name="Fujiwara T."/>
            <person name="Onuma R."/>
            <person name="Era A."/>
            <person name="Ohbayashi R."/>
            <person name="Uzuka A."/>
            <person name="Nozaki H."/>
            <person name="Yoshikawa H."/>
            <person name="Miyagishima S.Y."/>
        </authorList>
    </citation>
    <scope>NUCLEOTIDE SEQUENCE [LARGE SCALE GENOMIC DNA]</scope>
    <source>
        <strain evidence="10 11">NIES-2499</strain>
    </source>
</reference>
<sequence length="894" mass="100249">MQRVVSAFFFVFILLCVGPSLQDDSADSKNDRKTSAGKKSKVVSVAPEADLVNGIDDVDPKGNCVVELKKYCSTVEEGEGKLAECLSDLITESETTTDDEAPTISDACREETYQFKINRNSNINANIPLAKACKVDAEKSCNVTWFFGYKSGQVIACLRDIKSSLAPSCQKELFKVQKDAAEDFRSDVQLGEACKDDAANLCKDVKKGGGRVQACLRDHRLQLTWLCEEQLFRQEAEDADDVRLSVRLFNKCLPDKKKFCGQSLPGNSQVKDCLEKNRNQKGFSSECKEEIDQLIERRVRDFKLDFRLRNSCEKDIYETCAFYGDDLGMDGDSSNVIHCLQDYFSELKVEKCKEQVKKYQELAAEDIRFDSSLADACYADRQKFCASIPPGSARVIRCLMDQRVKLDQMCQAVLFDEEVKFSQNIDFQYPMRQSCEQEIKVYCKDVPPGEARVIRCLQEHKYEKDFSKDCKEKVRSYEAEAASDYRLNYRLAKACKNDVKSLCSAACSAEEGQVCSGTVLRCLTEKREDIKSDDCKKEVFYFEKMEVTDYRNDVILAAACREDVEKFCKDTEPGEGRVHACLRINRKQISEGCRKEELLLEEQEAENVELKVGVMKICRDERQLYCKGVAPGQARMFRCLAENMGDHDFGETCREEIMDKLQRRQANWKLDPPLRKACKPSVQELCSKEDQANSEEGAVYKCLIRQYMDLGDGCQKELGRAVHMAFFAWRPGGIITSDCDKDIEANCASKRPNMAKTPGAVGSCLATILEEMVDSPAGASKSRDEKTKRGLSESCRVLADVAEPPNVKAAFDASLTVVLMQSQLEALESKTGVQMLVRDRAGNAQGVTLTGWTALAGIAALIVLVMFSASYAWGKYRGANKDGYTLVVKKSGGR</sequence>
<dbReference type="PANTHER" id="PTHR11884">
    <property type="entry name" value="SELECTIN LIGAND RELATED"/>
    <property type="match status" value="1"/>
</dbReference>
<dbReference type="PANTHER" id="PTHR11884:SF1">
    <property type="entry name" value="GOLGI APPARATUS PROTEIN 1"/>
    <property type="match status" value="1"/>
</dbReference>
<keyword evidence="6 8" id="KW-0472">Membrane</keyword>
<keyword evidence="11" id="KW-1185">Reference proteome</keyword>
<keyword evidence="7" id="KW-0325">Glycoprotein</keyword>
<feature type="chain" id="PRO_5013077950" description="Golgi apparatus protein 1" evidence="9">
    <location>
        <begin position="23"/>
        <end position="894"/>
    </location>
</feature>
<evidence type="ECO:0000256" key="5">
    <source>
        <dbReference type="ARBA" id="ARBA00022989"/>
    </source>
</evidence>
<feature type="signal peptide" evidence="9">
    <location>
        <begin position="1"/>
        <end position="22"/>
    </location>
</feature>
<dbReference type="Pfam" id="PF00839">
    <property type="entry name" value="Cys_rich_FGFR"/>
    <property type="match status" value="10"/>
</dbReference>
<keyword evidence="5 8" id="KW-1133">Transmembrane helix</keyword>
<feature type="transmembrane region" description="Helical" evidence="8">
    <location>
        <begin position="849"/>
        <end position="873"/>
    </location>
</feature>
<evidence type="ECO:0000256" key="2">
    <source>
        <dbReference type="ARBA" id="ARBA00022692"/>
    </source>
</evidence>
<keyword evidence="4" id="KW-0677">Repeat</keyword>
<dbReference type="InterPro" id="IPR001893">
    <property type="entry name" value="Cys-rich_GLG1_repeat"/>
</dbReference>
<keyword evidence="2 8" id="KW-0812">Transmembrane</keyword>
<evidence type="ECO:0000256" key="7">
    <source>
        <dbReference type="ARBA" id="ARBA00023180"/>
    </source>
</evidence>
<protein>
    <recommendedName>
        <fullName evidence="12">Golgi apparatus protein 1</fullName>
    </recommendedName>
</protein>
<evidence type="ECO:0000256" key="9">
    <source>
        <dbReference type="SAM" id="SignalP"/>
    </source>
</evidence>
<organism evidence="10 11">
    <name type="scientific">Chlamydomonas eustigma</name>
    <dbReference type="NCBI Taxonomy" id="1157962"/>
    <lineage>
        <taxon>Eukaryota</taxon>
        <taxon>Viridiplantae</taxon>
        <taxon>Chlorophyta</taxon>
        <taxon>core chlorophytes</taxon>
        <taxon>Chlorophyceae</taxon>
        <taxon>CS clade</taxon>
        <taxon>Chlamydomonadales</taxon>
        <taxon>Chlamydomonadaceae</taxon>
        <taxon>Chlamydomonas</taxon>
    </lineage>
</organism>
<dbReference type="Proteomes" id="UP000232323">
    <property type="component" value="Unassembled WGS sequence"/>
</dbReference>
<accession>A0A250X526</accession>
<dbReference type="OrthoDB" id="2015434at2759"/>
<gene>
    <name evidence="10" type="ORF">CEUSTIGMA_g5588.t1</name>
</gene>
<comment type="subcellular location">
    <subcellularLocation>
        <location evidence="1">Membrane</location>
        <topology evidence="1">Single-pass type I membrane protein</topology>
    </subcellularLocation>
</comment>
<evidence type="ECO:0000256" key="8">
    <source>
        <dbReference type="SAM" id="Phobius"/>
    </source>
</evidence>
<evidence type="ECO:0000256" key="1">
    <source>
        <dbReference type="ARBA" id="ARBA00004479"/>
    </source>
</evidence>
<evidence type="ECO:0008006" key="12">
    <source>
        <dbReference type="Google" id="ProtNLM"/>
    </source>
</evidence>
<evidence type="ECO:0000313" key="10">
    <source>
        <dbReference type="EMBL" id="GAX78146.1"/>
    </source>
</evidence>
<comment type="caution">
    <text evidence="10">The sequence shown here is derived from an EMBL/GenBank/DDBJ whole genome shotgun (WGS) entry which is preliminary data.</text>
</comment>